<comment type="caution">
    <text evidence="9">The sequence shown here is derived from an EMBL/GenBank/DDBJ whole genome shotgun (WGS) entry which is preliminary data.</text>
</comment>
<evidence type="ECO:0000256" key="3">
    <source>
        <dbReference type="ARBA" id="ARBA00022448"/>
    </source>
</evidence>
<keyword evidence="7" id="KW-0472">Membrane</keyword>
<evidence type="ECO:0000256" key="4">
    <source>
        <dbReference type="ARBA" id="ARBA00022475"/>
    </source>
</evidence>
<dbReference type="Gene3D" id="3.40.50.300">
    <property type="entry name" value="P-loop containing nucleotide triphosphate hydrolases"/>
    <property type="match status" value="1"/>
</dbReference>
<name>A0ABX2T522_9PROT</name>
<evidence type="ECO:0000259" key="8">
    <source>
        <dbReference type="PROSITE" id="PS50893"/>
    </source>
</evidence>
<dbReference type="PANTHER" id="PTHR43297:SF2">
    <property type="entry name" value="DIPEPTIDE TRANSPORT ATP-BINDING PROTEIN DPPD"/>
    <property type="match status" value="1"/>
</dbReference>
<dbReference type="EMBL" id="JABFDB010000001">
    <property type="protein sequence ID" value="NYZ18228.1"/>
    <property type="molecule type" value="Genomic_DNA"/>
</dbReference>
<organism evidence="9 10">
    <name type="scientific">Azospirillum oleiclasticum</name>
    <dbReference type="NCBI Taxonomy" id="2735135"/>
    <lineage>
        <taxon>Bacteria</taxon>
        <taxon>Pseudomonadati</taxon>
        <taxon>Pseudomonadota</taxon>
        <taxon>Alphaproteobacteria</taxon>
        <taxon>Rhodospirillales</taxon>
        <taxon>Azospirillaceae</taxon>
        <taxon>Azospirillum</taxon>
    </lineage>
</organism>
<proteinExistence type="inferred from homology"/>
<dbReference type="InterPro" id="IPR050388">
    <property type="entry name" value="ABC_Ni/Peptide_Import"/>
</dbReference>
<dbReference type="InterPro" id="IPR003593">
    <property type="entry name" value="AAA+_ATPase"/>
</dbReference>
<dbReference type="SUPFAM" id="SSF52540">
    <property type="entry name" value="P-loop containing nucleoside triphosphate hydrolases"/>
    <property type="match status" value="1"/>
</dbReference>
<dbReference type="InterPro" id="IPR003439">
    <property type="entry name" value="ABC_transporter-like_ATP-bd"/>
</dbReference>
<dbReference type="PROSITE" id="PS50893">
    <property type="entry name" value="ABC_TRANSPORTER_2"/>
    <property type="match status" value="1"/>
</dbReference>
<dbReference type="GO" id="GO:0005524">
    <property type="term" value="F:ATP binding"/>
    <property type="evidence" value="ECO:0007669"/>
    <property type="project" value="UniProtKB-KW"/>
</dbReference>
<keyword evidence="4" id="KW-1003">Cell membrane</keyword>
<evidence type="ECO:0000256" key="2">
    <source>
        <dbReference type="ARBA" id="ARBA00005417"/>
    </source>
</evidence>
<dbReference type="SMART" id="SM00382">
    <property type="entry name" value="AAA"/>
    <property type="match status" value="1"/>
</dbReference>
<keyword evidence="6 9" id="KW-0067">ATP-binding</keyword>
<dbReference type="InterPro" id="IPR013563">
    <property type="entry name" value="Oligopep_ABC_C"/>
</dbReference>
<sequence>MAAPLLDVQGLSLSFATARGVARVLRDVTLAIPRGRIVGVVGESGSGKSTMASAVMRLLPPNLHAVTGSITLDGTDLLALPPDAMRRMRGRRVAMVFQDPMTALNPVFRVETQMVDVQRNAFPDRSRRELHARAVEMLRTVGIPAPEKRIRDYPHQFSGGMRQRIVIAMALLCEPELLIADEPTTALDVTIEAQILRLFEDLRAGFDGSILFISHSLGVVSSLCDEVVVMYAGTVVESASARDLFTNPRHPYTRLLLECEIGEGDGRGERLRSIPGGVPDLFDVPDACIFAGRCPQAHDRCLQGVPALREVAPGHRAACVLA</sequence>
<comment type="subcellular location">
    <subcellularLocation>
        <location evidence="1">Cell inner membrane</location>
        <topology evidence="1">Peripheral membrane protein</topology>
    </subcellularLocation>
</comment>
<reference evidence="9 10" key="1">
    <citation type="submission" date="2020-05" db="EMBL/GenBank/DDBJ databases">
        <title>Azospirillum oleiclasticum sp. nov, a nitrogen-fixing and heavy crude oil-emulsifying bacterium isolated from the crude oil of Yumen Oilfield.</title>
        <authorList>
            <person name="Wu D."/>
            <person name="Cai M."/>
            <person name="Zhang X."/>
        </authorList>
    </citation>
    <scope>NUCLEOTIDE SEQUENCE [LARGE SCALE GENOMIC DNA]</scope>
    <source>
        <strain evidence="9 10">ROY-1-1-2</strain>
    </source>
</reference>
<dbReference type="CDD" id="cd03257">
    <property type="entry name" value="ABC_NikE_OppD_transporters"/>
    <property type="match status" value="1"/>
</dbReference>
<dbReference type="Proteomes" id="UP000584642">
    <property type="component" value="Unassembled WGS sequence"/>
</dbReference>
<keyword evidence="10" id="KW-1185">Reference proteome</keyword>
<dbReference type="InterPro" id="IPR027417">
    <property type="entry name" value="P-loop_NTPase"/>
</dbReference>
<dbReference type="PROSITE" id="PS00211">
    <property type="entry name" value="ABC_TRANSPORTER_1"/>
    <property type="match status" value="1"/>
</dbReference>
<dbReference type="NCBIfam" id="TIGR01727">
    <property type="entry name" value="oligo_HPY"/>
    <property type="match status" value="1"/>
</dbReference>
<comment type="similarity">
    <text evidence="2">Belongs to the ABC transporter superfamily.</text>
</comment>
<dbReference type="Pfam" id="PF00005">
    <property type="entry name" value="ABC_tran"/>
    <property type="match status" value="1"/>
</dbReference>
<protein>
    <submittedName>
        <fullName evidence="9">ABC transporter ATP-binding protein</fullName>
    </submittedName>
</protein>
<evidence type="ECO:0000313" key="10">
    <source>
        <dbReference type="Proteomes" id="UP000584642"/>
    </source>
</evidence>
<dbReference type="Pfam" id="PF08352">
    <property type="entry name" value="oligo_HPY"/>
    <property type="match status" value="1"/>
</dbReference>
<evidence type="ECO:0000256" key="7">
    <source>
        <dbReference type="ARBA" id="ARBA00023136"/>
    </source>
</evidence>
<dbReference type="InterPro" id="IPR017871">
    <property type="entry name" value="ABC_transporter-like_CS"/>
</dbReference>
<keyword evidence="5" id="KW-0547">Nucleotide-binding</keyword>
<feature type="domain" description="ABC transporter" evidence="8">
    <location>
        <begin position="8"/>
        <end position="257"/>
    </location>
</feature>
<gene>
    <name evidence="9" type="ORF">HND93_00775</name>
</gene>
<evidence type="ECO:0000256" key="5">
    <source>
        <dbReference type="ARBA" id="ARBA00022741"/>
    </source>
</evidence>
<evidence type="ECO:0000313" key="9">
    <source>
        <dbReference type="EMBL" id="NYZ18228.1"/>
    </source>
</evidence>
<keyword evidence="3" id="KW-0813">Transport</keyword>
<evidence type="ECO:0000256" key="1">
    <source>
        <dbReference type="ARBA" id="ARBA00004417"/>
    </source>
</evidence>
<evidence type="ECO:0000256" key="6">
    <source>
        <dbReference type="ARBA" id="ARBA00022840"/>
    </source>
</evidence>
<dbReference type="PANTHER" id="PTHR43297">
    <property type="entry name" value="OLIGOPEPTIDE TRANSPORT ATP-BINDING PROTEIN APPD"/>
    <property type="match status" value="1"/>
</dbReference>
<accession>A0ABX2T522</accession>